<evidence type="ECO:0000313" key="1">
    <source>
        <dbReference type="EMBL" id="SFB41412.1"/>
    </source>
</evidence>
<evidence type="ECO:0000313" key="2">
    <source>
        <dbReference type="Proteomes" id="UP000198619"/>
    </source>
</evidence>
<dbReference type="AlphaFoldDB" id="A0A1I1AV42"/>
<dbReference type="Proteomes" id="UP000198619">
    <property type="component" value="Unassembled WGS sequence"/>
</dbReference>
<dbReference type="RefSeq" id="WP_177199479.1">
    <property type="nucleotide sequence ID" value="NZ_FOKI01000047.1"/>
</dbReference>
<dbReference type="STRING" id="84698.SAMN04488528_10472"/>
<reference evidence="1 2" key="1">
    <citation type="submission" date="2016-10" db="EMBL/GenBank/DDBJ databases">
        <authorList>
            <person name="de Groot N.N."/>
        </authorList>
    </citation>
    <scope>NUCLEOTIDE SEQUENCE [LARGE SCALE GENOMIC DNA]</scope>
    <source>
        <strain evidence="1 2">DSM 12271</strain>
    </source>
</reference>
<accession>A0A1I1AV42</accession>
<organism evidence="1 2">
    <name type="scientific">Clostridium frigidicarnis</name>
    <dbReference type="NCBI Taxonomy" id="84698"/>
    <lineage>
        <taxon>Bacteria</taxon>
        <taxon>Bacillati</taxon>
        <taxon>Bacillota</taxon>
        <taxon>Clostridia</taxon>
        <taxon>Eubacteriales</taxon>
        <taxon>Clostridiaceae</taxon>
        <taxon>Clostridium</taxon>
    </lineage>
</organism>
<proteinExistence type="predicted"/>
<dbReference type="EMBL" id="FOKI01000047">
    <property type="protein sequence ID" value="SFB41412.1"/>
    <property type="molecule type" value="Genomic_DNA"/>
</dbReference>
<protein>
    <recommendedName>
        <fullName evidence="3">Antitoxin VbhA domain-containing protein</fullName>
    </recommendedName>
</protein>
<keyword evidence="2" id="KW-1185">Reference proteome</keyword>
<gene>
    <name evidence="1" type="ORF">SAMN04488528_10472</name>
</gene>
<name>A0A1I1AV42_9CLOT</name>
<sequence length="57" mass="6693">MSNTERIIENVDATMNMEGMPLLQEDKERVKECIEGKVSFEYAVNLLINKYTRRQVN</sequence>
<evidence type="ECO:0008006" key="3">
    <source>
        <dbReference type="Google" id="ProtNLM"/>
    </source>
</evidence>